<feature type="transmembrane region" description="Helical" evidence="2">
    <location>
        <begin position="77"/>
        <end position="103"/>
    </location>
</feature>
<dbReference type="GeneID" id="68094327"/>
<proteinExistence type="predicted"/>
<keyword evidence="2" id="KW-1133">Transmembrane helix</keyword>
<keyword evidence="5" id="KW-1185">Reference proteome</keyword>
<name>A0AA88GR17_NAELO</name>
<organism evidence="4 5">
    <name type="scientific">Naegleria lovaniensis</name>
    <name type="common">Amoeba</name>
    <dbReference type="NCBI Taxonomy" id="51637"/>
    <lineage>
        <taxon>Eukaryota</taxon>
        <taxon>Discoba</taxon>
        <taxon>Heterolobosea</taxon>
        <taxon>Tetramitia</taxon>
        <taxon>Eutetramitia</taxon>
        <taxon>Vahlkampfiidae</taxon>
        <taxon>Naegleria</taxon>
    </lineage>
</organism>
<dbReference type="EMBL" id="PYSW02000097">
    <property type="protein sequence ID" value="KAG2370600.1"/>
    <property type="molecule type" value="Genomic_DNA"/>
</dbReference>
<evidence type="ECO:0000313" key="3">
    <source>
        <dbReference type="EMBL" id="KAG2370600.1"/>
    </source>
</evidence>
<evidence type="ECO:0000313" key="5">
    <source>
        <dbReference type="Proteomes" id="UP000816034"/>
    </source>
</evidence>
<dbReference type="AlphaFoldDB" id="A0AA88GR17"/>
<sequence>MRDSRNRITLLPHQQREGFSFDDLINESEDYYAKFGLARGSSQNNNTMDDTASESSHLMERNQSRQLSRRKRWFRKLIGFIIMISFICGCVLLAVGLLLGLLINIGVVDAFCNMQFEFTKPQGNSSVSAMDVFGKIKTQAEIPPYYLTYAFSNNYTIGCFYRPKVFGDVAQLNFTIFESSMNKIIVNASSHSEKGQAFDFGQNYLNIKSLMDKTGLGNDYLQTIISGCR</sequence>
<evidence type="ECO:0000256" key="2">
    <source>
        <dbReference type="SAM" id="Phobius"/>
    </source>
</evidence>
<reference evidence="4 5" key="1">
    <citation type="journal article" date="2018" name="BMC Genomics">
        <title>The genome of Naegleria lovaniensis, the basis for a comparative approach to unravel pathogenicity factors of the human pathogenic amoeba N. fowleri.</title>
        <authorList>
            <person name="Liechti N."/>
            <person name="Schurch N."/>
            <person name="Bruggmann R."/>
            <person name="Wittwer M."/>
        </authorList>
    </citation>
    <scope>NUCLEOTIDE SEQUENCE [LARGE SCALE GENOMIC DNA]</scope>
    <source>
        <strain evidence="4 5">ATCC 30569</strain>
    </source>
</reference>
<gene>
    <name evidence="4" type="ORF">C9374_001871</name>
    <name evidence="3" type="ORF">C9374_014755</name>
</gene>
<accession>A0AA88GR17</accession>
<feature type="region of interest" description="Disordered" evidence="1">
    <location>
        <begin position="43"/>
        <end position="63"/>
    </location>
</feature>
<evidence type="ECO:0000256" key="1">
    <source>
        <dbReference type="SAM" id="MobiDB-lite"/>
    </source>
</evidence>
<dbReference type="EMBL" id="PYSW02000014">
    <property type="protein sequence ID" value="KAG2386836.1"/>
    <property type="molecule type" value="Genomic_DNA"/>
</dbReference>
<dbReference type="RefSeq" id="XP_044550828.1">
    <property type="nucleotide sequence ID" value="XM_044691226.1"/>
</dbReference>
<dbReference type="Proteomes" id="UP000816034">
    <property type="component" value="Unassembled WGS sequence"/>
</dbReference>
<reference evidence="4" key="2">
    <citation type="submission" date="2020-04" db="EMBL/GenBank/DDBJ databases">
        <authorList>
            <person name="Liechti N."/>
            <person name="Schuerch N."/>
            <person name="Bruggmann R."/>
            <person name="Wittwer M."/>
        </authorList>
    </citation>
    <scope>NUCLEOTIDE SEQUENCE</scope>
    <source>
        <strain evidence="4">ATCC 30569</strain>
    </source>
</reference>
<keyword evidence="2" id="KW-0472">Membrane</keyword>
<keyword evidence="2" id="KW-0812">Transmembrane</keyword>
<comment type="caution">
    <text evidence="4">The sequence shown here is derived from an EMBL/GenBank/DDBJ whole genome shotgun (WGS) entry which is preliminary data.</text>
</comment>
<evidence type="ECO:0000313" key="4">
    <source>
        <dbReference type="EMBL" id="KAG2386836.1"/>
    </source>
</evidence>
<feature type="compositionally biased region" description="Polar residues" evidence="1">
    <location>
        <begin position="43"/>
        <end position="56"/>
    </location>
</feature>
<protein>
    <submittedName>
        <fullName evidence="4">Uncharacterized protein</fullName>
    </submittedName>
</protein>